<evidence type="ECO:0000313" key="2">
    <source>
        <dbReference type="EMBL" id="GAA0151898.1"/>
    </source>
</evidence>
<protein>
    <submittedName>
        <fullName evidence="2">Uncharacterized protein</fullName>
    </submittedName>
</protein>
<organism evidence="2 3">
    <name type="scientific">Lithospermum erythrorhizon</name>
    <name type="common">Purple gromwell</name>
    <name type="synonym">Lithospermum officinale var. erythrorhizon</name>
    <dbReference type="NCBI Taxonomy" id="34254"/>
    <lineage>
        <taxon>Eukaryota</taxon>
        <taxon>Viridiplantae</taxon>
        <taxon>Streptophyta</taxon>
        <taxon>Embryophyta</taxon>
        <taxon>Tracheophyta</taxon>
        <taxon>Spermatophyta</taxon>
        <taxon>Magnoliopsida</taxon>
        <taxon>eudicotyledons</taxon>
        <taxon>Gunneridae</taxon>
        <taxon>Pentapetalae</taxon>
        <taxon>asterids</taxon>
        <taxon>lamiids</taxon>
        <taxon>Boraginales</taxon>
        <taxon>Boraginaceae</taxon>
        <taxon>Boraginoideae</taxon>
        <taxon>Lithospermeae</taxon>
        <taxon>Lithospermum</taxon>
    </lineage>
</organism>
<dbReference type="Proteomes" id="UP001454036">
    <property type="component" value="Unassembled WGS sequence"/>
</dbReference>
<gene>
    <name evidence="2" type="ORF">LIER_10515</name>
</gene>
<name>A0AAV3PKT6_LITER</name>
<comment type="caution">
    <text evidence="2">The sequence shown here is derived from an EMBL/GenBank/DDBJ whole genome shotgun (WGS) entry which is preliminary data.</text>
</comment>
<dbReference type="EMBL" id="BAABME010001873">
    <property type="protein sequence ID" value="GAA0151898.1"/>
    <property type="molecule type" value="Genomic_DNA"/>
</dbReference>
<proteinExistence type="predicted"/>
<dbReference type="AlphaFoldDB" id="A0AAV3PKT6"/>
<sequence length="207" mass="23583">MARMIQGLTGQVIHRVMDERKARLPNLGDDPLAISSSVREEKDETYTYTPPVRMSNDPLVAQPSHQDAPGSGVMGLAPVTEVVNSLQRKIDALTEKEGHSLMTIKQRGRELISSFQDRFQMELNLVPGADQKIFVIAFVEGLRMRKFKESLLMKMPLNLEEVNGRAYRYIRIEEVEKRAEEGSGKRPMEEARRRSPEPKRHSALEKI</sequence>
<feature type="region of interest" description="Disordered" evidence="1">
    <location>
        <begin position="178"/>
        <end position="207"/>
    </location>
</feature>
<accession>A0AAV3PKT6</accession>
<evidence type="ECO:0000256" key="1">
    <source>
        <dbReference type="SAM" id="MobiDB-lite"/>
    </source>
</evidence>
<reference evidence="2 3" key="1">
    <citation type="submission" date="2024-01" db="EMBL/GenBank/DDBJ databases">
        <title>The complete chloroplast genome sequence of Lithospermum erythrorhizon: insights into the phylogenetic relationship among Boraginaceae species and the maternal lineages of purple gromwells.</title>
        <authorList>
            <person name="Okada T."/>
            <person name="Watanabe K."/>
        </authorList>
    </citation>
    <scope>NUCLEOTIDE SEQUENCE [LARGE SCALE GENOMIC DNA]</scope>
</reference>
<evidence type="ECO:0000313" key="3">
    <source>
        <dbReference type="Proteomes" id="UP001454036"/>
    </source>
</evidence>
<keyword evidence="3" id="KW-1185">Reference proteome</keyword>